<dbReference type="InterPro" id="IPR036388">
    <property type="entry name" value="WH-like_DNA-bd_sf"/>
</dbReference>
<gene>
    <name evidence="7" type="ORF">GBM96_06430</name>
</gene>
<dbReference type="InterPro" id="IPR015421">
    <property type="entry name" value="PyrdxlP-dep_Trfase_major"/>
</dbReference>
<dbReference type="Pfam" id="PF00392">
    <property type="entry name" value="GntR"/>
    <property type="match status" value="1"/>
</dbReference>
<keyword evidence="2" id="KW-0663">Pyridoxal phosphate</keyword>
<dbReference type="Proteomes" id="UP000469462">
    <property type="component" value="Unassembled WGS sequence"/>
</dbReference>
<dbReference type="SUPFAM" id="SSF46785">
    <property type="entry name" value="Winged helix' DNA-binding domain"/>
    <property type="match status" value="1"/>
</dbReference>
<proteinExistence type="inferred from homology"/>
<dbReference type="PANTHER" id="PTHR46577">
    <property type="entry name" value="HTH-TYPE TRANSCRIPTIONAL REGULATORY PROTEIN GABR"/>
    <property type="match status" value="1"/>
</dbReference>
<dbReference type="EMBL" id="WEHW01000018">
    <property type="protein sequence ID" value="KAB7651260.1"/>
    <property type="molecule type" value="Genomic_DNA"/>
</dbReference>
<dbReference type="GO" id="GO:0003677">
    <property type="term" value="F:DNA binding"/>
    <property type="evidence" value="ECO:0007669"/>
    <property type="project" value="UniProtKB-KW"/>
</dbReference>
<dbReference type="InterPro" id="IPR015424">
    <property type="entry name" value="PyrdxlP-dep_Trfase"/>
</dbReference>
<evidence type="ECO:0000313" key="7">
    <source>
        <dbReference type="EMBL" id="KAB7651260.1"/>
    </source>
</evidence>
<dbReference type="AlphaFoldDB" id="A0AAI9SC20"/>
<sequence>MILVFILTAATYFESAQIFNKREPRSRVPIMSTANKPDAHRYQAVAQALIRNIESGVYADGRLPGRRRLESDFKASRSTIDSALEILEREHWITRSCRTRPVITVKDLAFEEKLRHFLARSGFKPPRMNEAFRREDVAKLNMSSEPGSDFISLSKLCDEHWDDHLSYDLEVAGVTAALRSYRSSRSEMFATGGMPALKAALCEHLPSIGIHAKPSEVLIISRRLQAYRLISEVLIGPSAEFWYPSVSLIRYYGIAERHTSWRREMPVDSDGRIDFSGFELSKRPKVLALEPDAAKPLGGTLNEAERLMLVEAARRTGAFLIEDCYTRLVEPTATKPPLSALDPGKECVIYMGAVPAWLTPIGCFNFIVANERLIRQLMASGRRDYLSPGLFSQLVAEKLFSENLLPEMVSRFEVFHRKRIAQVNAILARELGDRFSWRVPAGFGCVWLDLKGVNLSRLYRHRCGVDFEPGWFYGEKEKRHVLLRYTIPIATFEEGVSILRRNIEACG</sequence>
<keyword evidence="5" id="KW-0804">Transcription</keyword>
<evidence type="ECO:0000256" key="5">
    <source>
        <dbReference type="ARBA" id="ARBA00023163"/>
    </source>
</evidence>
<protein>
    <submittedName>
        <fullName evidence="7">GntR family transcriptional regulator</fullName>
    </submittedName>
</protein>
<keyword evidence="3" id="KW-0805">Transcription regulation</keyword>
<comment type="similarity">
    <text evidence="1">In the C-terminal section; belongs to the class-I pyridoxal-phosphate-dependent aminotransferase family.</text>
</comment>
<evidence type="ECO:0000256" key="3">
    <source>
        <dbReference type="ARBA" id="ARBA00023015"/>
    </source>
</evidence>
<comment type="caution">
    <text evidence="7">The sequence shown here is derived from an EMBL/GenBank/DDBJ whole genome shotgun (WGS) entry which is preliminary data.</text>
</comment>
<reference evidence="7 8" key="1">
    <citation type="submission" date="2019-10" db="EMBL/GenBank/DDBJ databases">
        <title>Genome diversity of Sutterella seckii.</title>
        <authorList>
            <person name="Chaplin A.V."/>
            <person name="Sokolova S.R."/>
            <person name="Mosin K.A."/>
            <person name="Ivanova E.L."/>
            <person name="Kochetkova T.O."/>
            <person name="Goltsov A.Y."/>
            <person name="Trofimov D.Y."/>
            <person name="Efimov B.A."/>
        </authorList>
    </citation>
    <scope>NUCLEOTIDE SEQUENCE [LARGE SCALE GENOMIC DNA]</scope>
    <source>
        <strain evidence="7 8">ASD3426</strain>
    </source>
</reference>
<dbReference type="GO" id="GO:0003700">
    <property type="term" value="F:DNA-binding transcription factor activity"/>
    <property type="evidence" value="ECO:0007669"/>
    <property type="project" value="InterPro"/>
</dbReference>
<dbReference type="Gene3D" id="1.10.10.10">
    <property type="entry name" value="Winged helix-like DNA-binding domain superfamily/Winged helix DNA-binding domain"/>
    <property type="match status" value="1"/>
</dbReference>
<keyword evidence="4" id="KW-0238">DNA-binding</keyword>
<evidence type="ECO:0000256" key="4">
    <source>
        <dbReference type="ARBA" id="ARBA00023125"/>
    </source>
</evidence>
<dbReference type="SUPFAM" id="SSF53383">
    <property type="entry name" value="PLP-dependent transferases"/>
    <property type="match status" value="1"/>
</dbReference>
<organism evidence="7 8">
    <name type="scientific">Sutterella seckii</name>
    <dbReference type="NCBI Taxonomy" id="1944635"/>
    <lineage>
        <taxon>Bacteria</taxon>
        <taxon>Pseudomonadati</taxon>
        <taxon>Pseudomonadota</taxon>
        <taxon>Betaproteobacteria</taxon>
        <taxon>Burkholderiales</taxon>
        <taxon>Sutterellaceae</taxon>
        <taxon>Sutterella</taxon>
    </lineage>
</organism>
<dbReference type="PANTHER" id="PTHR46577:SF1">
    <property type="entry name" value="HTH-TYPE TRANSCRIPTIONAL REGULATORY PROTEIN GABR"/>
    <property type="match status" value="1"/>
</dbReference>
<accession>A0AAI9SC20</accession>
<dbReference type="InterPro" id="IPR051446">
    <property type="entry name" value="HTH_trans_reg/aminotransferase"/>
</dbReference>
<dbReference type="InterPro" id="IPR000524">
    <property type="entry name" value="Tscrpt_reg_HTH_GntR"/>
</dbReference>
<evidence type="ECO:0000256" key="1">
    <source>
        <dbReference type="ARBA" id="ARBA00005384"/>
    </source>
</evidence>
<evidence type="ECO:0000313" key="8">
    <source>
        <dbReference type="Proteomes" id="UP000469462"/>
    </source>
</evidence>
<dbReference type="InterPro" id="IPR036390">
    <property type="entry name" value="WH_DNA-bd_sf"/>
</dbReference>
<evidence type="ECO:0000259" key="6">
    <source>
        <dbReference type="Pfam" id="PF00392"/>
    </source>
</evidence>
<keyword evidence="8" id="KW-1185">Reference proteome</keyword>
<name>A0AAI9SC20_9BURK</name>
<feature type="domain" description="HTH gntR-type" evidence="6">
    <location>
        <begin position="42"/>
        <end position="96"/>
    </location>
</feature>
<evidence type="ECO:0000256" key="2">
    <source>
        <dbReference type="ARBA" id="ARBA00022898"/>
    </source>
</evidence>
<dbReference type="Gene3D" id="3.40.640.10">
    <property type="entry name" value="Type I PLP-dependent aspartate aminotransferase-like (Major domain)"/>
    <property type="match status" value="1"/>
</dbReference>